<reference evidence="3 4" key="1">
    <citation type="submission" date="2023-09" db="EMBL/GenBank/DDBJ databases">
        <authorList>
            <person name="Rey-Velasco X."/>
        </authorList>
    </citation>
    <scope>NUCLEOTIDE SEQUENCE [LARGE SCALE GENOMIC DNA]</scope>
    <source>
        <strain evidence="3 4">W332</strain>
    </source>
</reference>
<dbReference type="Pfam" id="PF18294">
    <property type="entry name" value="Pept_S41_N"/>
    <property type="match status" value="1"/>
</dbReference>
<dbReference type="SUPFAM" id="SSF50156">
    <property type="entry name" value="PDZ domain-like"/>
    <property type="match status" value="1"/>
</dbReference>
<feature type="signal peptide" evidence="1">
    <location>
        <begin position="1"/>
        <end position="21"/>
    </location>
</feature>
<dbReference type="InterPro" id="IPR029045">
    <property type="entry name" value="ClpP/crotonase-like_dom_sf"/>
</dbReference>
<dbReference type="Gene3D" id="3.90.226.10">
    <property type="entry name" value="2-enoyl-CoA Hydratase, Chain A, domain 1"/>
    <property type="match status" value="1"/>
</dbReference>
<proteinExistence type="predicted"/>
<organism evidence="3 4">
    <name type="scientific">Microcosmobacter mediterraneus</name>
    <dbReference type="NCBI Taxonomy" id="3075607"/>
    <lineage>
        <taxon>Bacteria</taxon>
        <taxon>Pseudomonadati</taxon>
        <taxon>Bacteroidota</taxon>
        <taxon>Flavobacteriia</taxon>
        <taxon>Flavobacteriales</taxon>
        <taxon>Flavobacteriaceae</taxon>
        <taxon>Microcosmobacter</taxon>
    </lineage>
</organism>
<dbReference type="Pfam" id="PF03572">
    <property type="entry name" value="Peptidase_S41"/>
    <property type="match status" value="1"/>
</dbReference>
<keyword evidence="1" id="KW-0732">Signal</keyword>
<evidence type="ECO:0000313" key="3">
    <source>
        <dbReference type="EMBL" id="MDT0557677.1"/>
    </source>
</evidence>
<evidence type="ECO:0000259" key="2">
    <source>
        <dbReference type="SMART" id="SM00245"/>
    </source>
</evidence>
<dbReference type="InterPro" id="IPR041613">
    <property type="entry name" value="Pept_S41_N"/>
</dbReference>
<dbReference type="SMART" id="SM00245">
    <property type="entry name" value="TSPc"/>
    <property type="match status" value="1"/>
</dbReference>
<sequence length="474" mass="52342">MKHYKSLLLLFSCALILNSCFEDQDDNIQFSNLEVQDFVWKGMNIFYLYKEEISDLADDRFGSDQAYTEYLQSFDSPESLFESLLFQPNIIDRFSLITSDYIALQQALTGTSLSSGIRFFGFENPSNPSEFILVTYLVAKNSPAETSGIQRGDFFNQIDGISLTADNVNTLLASDSFTLHYADYLDNGTPEISDDDFESNGNTVAITKSLFTENPVNTSSIIDVDGENVGYLLYRGFRADFVDELNSAFGDFAANNVQHLVLDLRYNGGGRVDVAQALGSMITGQFTGDTFSKLVYNETLQNNNATFPFVNDFNSIALDKVYVLTTEQTASASELIINSLRPYIEVVQIGTNTAGKTQASITIYDSPEFTNTTNVNPNHTYAMQPLVANSINVNDDAVPNSGITPNIPLSESVYSLGTFGDVNEPLLAAAIADIQGLGRIGNSNIDFEYVKTILGQQPFEKELFIEQSTVQLNK</sequence>
<dbReference type="PANTHER" id="PTHR32060:SF30">
    <property type="entry name" value="CARBOXY-TERMINAL PROCESSING PROTEASE CTPA"/>
    <property type="match status" value="1"/>
</dbReference>
<evidence type="ECO:0000313" key="4">
    <source>
        <dbReference type="Proteomes" id="UP001259492"/>
    </source>
</evidence>
<dbReference type="SUPFAM" id="SSF52096">
    <property type="entry name" value="ClpP/crotonase"/>
    <property type="match status" value="1"/>
</dbReference>
<dbReference type="EMBL" id="JAVRIA010000001">
    <property type="protein sequence ID" value="MDT0557677.1"/>
    <property type="molecule type" value="Genomic_DNA"/>
</dbReference>
<name>A0ABU2YHN7_9FLAO</name>
<dbReference type="Proteomes" id="UP001259492">
    <property type="component" value="Unassembled WGS sequence"/>
</dbReference>
<evidence type="ECO:0000256" key="1">
    <source>
        <dbReference type="SAM" id="SignalP"/>
    </source>
</evidence>
<dbReference type="Gene3D" id="3.30.750.170">
    <property type="match status" value="1"/>
</dbReference>
<dbReference type="InterPro" id="IPR036034">
    <property type="entry name" value="PDZ_sf"/>
</dbReference>
<dbReference type="Gene3D" id="2.30.42.10">
    <property type="match status" value="1"/>
</dbReference>
<comment type="caution">
    <text evidence="3">The sequence shown here is derived from an EMBL/GenBank/DDBJ whole genome shotgun (WGS) entry which is preliminary data.</text>
</comment>
<feature type="chain" id="PRO_5047336834" evidence="1">
    <location>
        <begin position="22"/>
        <end position="474"/>
    </location>
</feature>
<gene>
    <name evidence="3" type="ORF">RM697_03410</name>
</gene>
<dbReference type="RefSeq" id="WP_311426438.1">
    <property type="nucleotide sequence ID" value="NZ_JAVRIA010000001.1"/>
</dbReference>
<accession>A0ABU2YHN7</accession>
<dbReference type="PANTHER" id="PTHR32060">
    <property type="entry name" value="TAIL-SPECIFIC PROTEASE"/>
    <property type="match status" value="1"/>
</dbReference>
<dbReference type="InterPro" id="IPR005151">
    <property type="entry name" value="Tail-specific_protease"/>
</dbReference>
<protein>
    <submittedName>
        <fullName evidence="3">S41 family peptidase</fullName>
    </submittedName>
</protein>
<keyword evidence="4" id="KW-1185">Reference proteome</keyword>
<dbReference type="CDD" id="cd07561">
    <property type="entry name" value="Peptidase_S41_CPP_like"/>
    <property type="match status" value="1"/>
</dbReference>
<feature type="domain" description="Tail specific protease" evidence="2">
    <location>
        <begin position="199"/>
        <end position="410"/>
    </location>
</feature>